<comment type="subcellular location">
    <subcellularLocation>
        <location evidence="1">Nucleus</location>
    </subcellularLocation>
</comment>
<evidence type="ECO:0000256" key="4">
    <source>
        <dbReference type="ARBA" id="ARBA00022723"/>
    </source>
</evidence>
<evidence type="ECO:0000256" key="3">
    <source>
        <dbReference type="ARBA" id="ARBA00022679"/>
    </source>
</evidence>
<keyword evidence="6" id="KW-0833">Ubl conjugation pathway</keyword>
<dbReference type="PROSITE" id="PS50089">
    <property type="entry name" value="ZF_RING_2"/>
    <property type="match status" value="1"/>
</dbReference>
<evidence type="ECO:0000259" key="11">
    <source>
        <dbReference type="PROSITE" id="PS50089"/>
    </source>
</evidence>
<dbReference type="SUPFAM" id="SSF57903">
    <property type="entry name" value="FYVE/PHD zinc finger"/>
    <property type="match status" value="1"/>
</dbReference>
<dbReference type="InterPro" id="IPR001965">
    <property type="entry name" value="Znf_PHD"/>
</dbReference>
<evidence type="ECO:0000313" key="17">
    <source>
        <dbReference type="RefSeq" id="XP_065651991.1"/>
    </source>
</evidence>
<evidence type="ECO:0000256" key="2">
    <source>
        <dbReference type="ARBA" id="ARBA00004906"/>
    </source>
</evidence>
<sequence length="607" mass="69544">MSDLIGNNADKNQNGLVKPKRKRKRGRPLWYLRRNKKQVSTTDVVTTSKGAILDVIDNKVNRNCQLQPGNLRRKRKRKGRTSWCRKKRVVVQNVVHTTSTECCFCGESENFEYGTFFQSKESNIAAHQFCLFFSAGLPQNGDDAKGFDGFLFTDILKEVQRCFNITCKICHKKGASSGCSVSSCQSVYHFKCGLKSGIQYVFKDAFDSYCLKHRSKQDLRRIKSLKPAPKCPICFDEILEIDHNEILKAPCCKDMFIHRSCIKMQANVSGYFFRCPTCNNSNDFIEEMSSHGIFIPKRDAGWEENGAFAELLEKYNRCDLLYCLCKKGRSYCTKAGKWHLLACYLCGQSAIHVKCLARHYIPGIGYVCKDCNQVVRLRKTDPNCCQNTYMSRLKEHKKRLNELTLRNDPVLLASSVFAAQFWRNKFGIKDCKVMMTNFLDSNNHLIKKKLGNIVSNFGSGNSIISKSLTVTKTSLVDPSDLSNFDRFSSVDQHKIVYKFSFQKNILPLFCLPEDFLGDNVVGSNFNIQLLSKYYAAVNSNKQDCYKEEKNKITFYSQNELVDCHNEIASNRYSTEQNCFDNFLSKEFCDVFSPELTNNLQLVAKYNL</sequence>
<dbReference type="RefSeq" id="XP_065651989.1">
    <property type="nucleotide sequence ID" value="XM_065795917.1"/>
</dbReference>
<protein>
    <submittedName>
        <fullName evidence="14 15">PHD finger protein 7 isoform X2</fullName>
    </submittedName>
</protein>
<feature type="domain" description="RING-type" evidence="11">
    <location>
        <begin position="231"/>
        <end position="279"/>
    </location>
</feature>
<evidence type="ECO:0000256" key="10">
    <source>
        <dbReference type="SAM" id="MobiDB-lite"/>
    </source>
</evidence>
<dbReference type="InterPro" id="IPR059102">
    <property type="entry name" value="PHD_PHF7/G2E3-like"/>
</dbReference>
<dbReference type="Pfam" id="PF13771">
    <property type="entry name" value="zf-HC5HC2H"/>
    <property type="match status" value="1"/>
</dbReference>
<dbReference type="CDD" id="cd15669">
    <property type="entry name" value="ePHD_PHF7_G2E3_like"/>
    <property type="match status" value="1"/>
</dbReference>
<dbReference type="RefSeq" id="XP_065651990.1">
    <property type="nucleotide sequence ID" value="XM_065795918.1"/>
</dbReference>
<comment type="pathway">
    <text evidence="2">Protein modification; protein ubiquitination.</text>
</comment>
<dbReference type="Proteomes" id="UP001652625">
    <property type="component" value="Chromosome 04"/>
</dbReference>
<dbReference type="Gene3D" id="3.30.40.10">
    <property type="entry name" value="Zinc/RING finger domain, C3HC4 (zinc finger)"/>
    <property type="match status" value="2"/>
</dbReference>
<keyword evidence="8" id="KW-0539">Nucleus</keyword>
<reference evidence="14 15" key="1">
    <citation type="submission" date="2025-05" db="UniProtKB">
        <authorList>
            <consortium name="RefSeq"/>
        </authorList>
    </citation>
    <scope>IDENTIFICATION</scope>
</reference>
<keyword evidence="7" id="KW-0862">Zinc</keyword>
<feature type="domain" description="PHD-type" evidence="12">
    <location>
        <begin position="99"/>
        <end position="214"/>
    </location>
</feature>
<evidence type="ECO:0000313" key="15">
    <source>
        <dbReference type="RefSeq" id="XP_065651989.1"/>
    </source>
</evidence>
<keyword evidence="3" id="KW-0808">Transferase</keyword>
<dbReference type="InterPro" id="IPR051188">
    <property type="entry name" value="PHD-type_Zinc_Finger"/>
</dbReference>
<keyword evidence="5 9" id="KW-0863">Zinc-finger</keyword>
<evidence type="ECO:0000256" key="7">
    <source>
        <dbReference type="ARBA" id="ARBA00022833"/>
    </source>
</evidence>
<proteinExistence type="predicted"/>
<accession>A0ABM4BS59</accession>
<dbReference type="PANTHER" id="PTHR12420:SF42">
    <property type="entry name" value="G2_M PHASE-SPECIFIC E3 UBIQUITIN-PROTEIN LIGASE"/>
    <property type="match status" value="1"/>
</dbReference>
<evidence type="ECO:0000256" key="1">
    <source>
        <dbReference type="ARBA" id="ARBA00004123"/>
    </source>
</evidence>
<evidence type="ECO:0000256" key="8">
    <source>
        <dbReference type="ARBA" id="ARBA00023242"/>
    </source>
</evidence>
<evidence type="ECO:0000313" key="14">
    <source>
        <dbReference type="RefSeq" id="XP_065651988.1"/>
    </source>
</evidence>
<dbReference type="InterPro" id="IPR001841">
    <property type="entry name" value="Znf_RING"/>
</dbReference>
<dbReference type="GeneID" id="100202876"/>
<evidence type="ECO:0000259" key="12">
    <source>
        <dbReference type="PROSITE" id="PS51805"/>
    </source>
</evidence>
<keyword evidence="13" id="KW-1185">Reference proteome</keyword>
<dbReference type="SMART" id="SM00249">
    <property type="entry name" value="PHD"/>
    <property type="match status" value="2"/>
</dbReference>
<dbReference type="InterPro" id="IPR013083">
    <property type="entry name" value="Znf_RING/FYVE/PHD"/>
</dbReference>
<name>A0ABM4BS59_HYDVU</name>
<feature type="region of interest" description="Disordered" evidence="10">
    <location>
        <begin position="1"/>
        <end position="26"/>
    </location>
</feature>
<evidence type="ECO:0000256" key="9">
    <source>
        <dbReference type="PROSITE-ProRule" id="PRU00175"/>
    </source>
</evidence>
<organism evidence="13 17">
    <name type="scientific">Hydra vulgaris</name>
    <name type="common">Hydra</name>
    <name type="synonym">Hydra attenuata</name>
    <dbReference type="NCBI Taxonomy" id="6087"/>
    <lineage>
        <taxon>Eukaryota</taxon>
        <taxon>Metazoa</taxon>
        <taxon>Cnidaria</taxon>
        <taxon>Hydrozoa</taxon>
        <taxon>Hydroidolina</taxon>
        <taxon>Anthoathecata</taxon>
        <taxon>Aplanulata</taxon>
        <taxon>Hydridae</taxon>
        <taxon>Hydra</taxon>
    </lineage>
</organism>
<dbReference type="InterPro" id="IPR034732">
    <property type="entry name" value="EPHD"/>
</dbReference>
<keyword evidence="4" id="KW-0479">Metal-binding</keyword>
<dbReference type="InterPro" id="IPR042013">
    <property type="entry name" value="PHF7/G2E3_ePHD"/>
</dbReference>
<evidence type="ECO:0000256" key="5">
    <source>
        <dbReference type="ARBA" id="ARBA00022771"/>
    </source>
</evidence>
<dbReference type="RefSeq" id="XP_065651991.1">
    <property type="nucleotide sequence ID" value="XM_065795919.1"/>
</dbReference>
<dbReference type="PANTHER" id="PTHR12420">
    <property type="entry name" value="PHD FINGER PROTEIN"/>
    <property type="match status" value="1"/>
</dbReference>
<gene>
    <name evidence="14 15 16 17" type="primary">LOC100202876</name>
</gene>
<evidence type="ECO:0000313" key="16">
    <source>
        <dbReference type="RefSeq" id="XP_065651990.1"/>
    </source>
</evidence>
<evidence type="ECO:0000256" key="6">
    <source>
        <dbReference type="ARBA" id="ARBA00022786"/>
    </source>
</evidence>
<evidence type="ECO:0000313" key="13">
    <source>
        <dbReference type="Proteomes" id="UP001652625"/>
    </source>
</evidence>
<dbReference type="PROSITE" id="PS51805">
    <property type="entry name" value="EPHD"/>
    <property type="match status" value="1"/>
</dbReference>
<dbReference type="Pfam" id="PF26054">
    <property type="entry name" value="PHD_G2E3"/>
    <property type="match status" value="1"/>
</dbReference>
<dbReference type="InterPro" id="IPR011011">
    <property type="entry name" value="Znf_FYVE_PHD"/>
</dbReference>
<dbReference type="RefSeq" id="XP_065651988.1">
    <property type="nucleotide sequence ID" value="XM_065795916.1"/>
</dbReference>